<organism evidence="2 3">
    <name type="scientific">Corynascus novoguineensis</name>
    <dbReference type="NCBI Taxonomy" id="1126955"/>
    <lineage>
        <taxon>Eukaryota</taxon>
        <taxon>Fungi</taxon>
        <taxon>Dikarya</taxon>
        <taxon>Ascomycota</taxon>
        <taxon>Pezizomycotina</taxon>
        <taxon>Sordariomycetes</taxon>
        <taxon>Sordariomycetidae</taxon>
        <taxon>Sordariales</taxon>
        <taxon>Chaetomiaceae</taxon>
        <taxon>Corynascus</taxon>
    </lineage>
</organism>
<dbReference type="EMBL" id="MU857626">
    <property type="protein sequence ID" value="KAK4249267.1"/>
    <property type="molecule type" value="Genomic_DNA"/>
</dbReference>
<protein>
    <submittedName>
        <fullName evidence="2">Uncharacterized protein</fullName>
    </submittedName>
</protein>
<evidence type="ECO:0000256" key="1">
    <source>
        <dbReference type="SAM" id="MobiDB-lite"/>
    </source>
</evidence>
<keyword evidence="3" id="KW-1185">Reference proteome</keyword>
<feature type="region of interest" description="Disordered" evidence="1">
    <location>
        <begin position="142"/>
        <end position="225"/>
    </location>
</feature>
<evidence type="ECO:0000313" key="3">
    <source>
        <dbReference type="Proteomes" id="UP001303647"/>
    </source>
</evidence>
<feature type="compositionally biased region" description="Low complexity" evidence="1">
    <location>
        <begin position="149"/>
        <end position="175"/>
    </location>
</feature>
<sequence>MARPANAAVRETRRKSTPLELERMNVSKALTAAEHSRRQFILNFAASRDTQLLVPGKKSDAVKAAEEWVAVWLSQNGYQTVKNDFFKYTVDARLWATHVGEDIDFPFTFMRGRYEASLSDISEMGDKRPMSETSLIAKEIEVRDEETHPMTTPVAPTTPAGPHSPRKQQQQQQQQRHQSAPSTPQSRRQRSTTFPKVREVSQRDRSMSLTSFDTMKSPKVGQDRFPFLTRLGRSWSRRLSSAS</sequence>
<feature type="compositionally biased region" description="Polar residues" evidence="1">
    <location>
        <begin position="176"/>
        <end position="194"/>
    </location>
</feature>
<feature type="compositionally biased region" description="Basic and acidic residues" evidence="1">
    <location>
        <begin position="196"/>
        <end position="206"/>
    </location>
</feature>
<dbReference type="Proteomes" id="UP001303647">
    <property type="component" value="Unassembled WGS sequence"/>
</dbReference>
<reference evidence="2" key="1">
    <citation type="journal article" date="2023" name="Mol. Phylogenet. Evol.">
        <title>Genome-scale phylogeny and comparative genomics of the fungal order Sordariales.</title>
        <authorList>
            <person name="Hensen N."/>
            <person name="Bonometti L."/>
            <person name="Westerberg I."/>
            <person name="Brannstrom I.O."/>
            <person name="Guillou S."/>
            <person name="Cros-Aarteil S."/>
            <person name="Calhoun S."/>
            <person name="Haridas S."/>
            <person name="Kuo A."/>
            <person name="Mondo S."/>
            <person name="Pangilinan J."/>
            <person name="Riley R."/>
            <person name="LaButti K."/>
            <person name="Andreopoulos B."/>
            <person name="Lipzen A."/>
            <person name="Chen C."/>
            <person name="Yan M."/>
            <person name="Daum C."/>
            <person name="Ng V."/>
            <person name="Clum A."/>
            <person name="Steindorff A."/>
            <person name="Ohm R.A."/>
            <person name="Martin F."/>
            <person name="Silar P."/>
            <person name="Natvig D.O."/>
            <person name="Lalanne C."/>
            <person name="Gautier V."/>
            <person name="Ament-Velasquez S.L."/>
            <person name="Kruys A."/>
            <person name="Hutchinson M.I."/>
            <person name="Powell A.J."/>
            <person name="Barry K."/>
            <person name="Miller A.N."/>
            <person name="Grigoriev I.V."/>
            <person name="Debuchy R."/>
            <person name="Gladieux P."/>
            <person name="Hiltunen Thoren M."/>
            <person name="Johannesson H."/>
        </authorList>
    </citation>
    <scope>NUCLEOTIDE SEQUENCE</scope>
    <source>
        <strain evidence="2">CBS 359.72</strain>
    </source>
</reference>
<comment type="caution">
    <text evidence="2">The sequence shown here is derived from an EMBL/GenBank/DDBJ whole genome shotgun (WGS) entry which is preliminary data.</text>
</comment>
<accession>A0AAN7CY37</accession>
<reference evidence="2" key="2">
    <citation type="submission" date="2023-05" db="EMBL/GenBank/DDBJ databases">
        <authorList>
            <consortium name="Lawrence Berkeley National Laboratory"/>
            <person name="Steindorff A."/>
            <person name="Hensen N."/>
            <person name="Bonometti L."/>
            <person name="Westerberg I."/>
            <person name="Brannstrom I.O."/>
            <person name="Guillou S."/>
            <person name="Cros-Aarteil S."/>
            <person name="Calhoun S."/>
            <person name="Haridas S."/>
            <person name="Kuo A."/>
            <person name="Mondo S."/>
            <person name="Pangilinan J."/>
            <person name="Riley R."/>
            <person name="Labutti K."/>
            <person name="Andreopoulos B."/>
            <person name="Lipzen A."/>
            <person name="Chen C."/>
            <person name="Yanf M."/>
            <person name="Daum C."/>
            <person name="Ng V."/>
            <person name="Clum A."/>
            <person name="Ohm R."/>
            <person name="Martin F."/>
            <person name="Silar P."/>
            <person name="Natvig D."/>
            <person name="Lalanne C."/>
            <person name="Gautier V."/>
            <person name="Ament-Velasquez S.L."/>
            <person name="Kruys A."/>
            <person name="Hutchinson M.I."/>
            <person name="Powell A.J."/>
            <person name="Barry K."/>
            <person name="Miller A.N."/>
            <person name="Grigoriev I.V."/>
            <person name="Debuchy R."/>
            <person name="Gladieux P."/>
            <person name="Thoren M.H."/>
            <person name="Johannesson H."/>
        </authorList>
    </citation>
    <scope>NUCLEOTIDE SEQUENCE</scope>
    <source>
        <strain evidence="2">CBS 359.72</strain>
    </source>
</reference>
<gene>
    <name evidence="2" type="ORF">C7999DRAFT_12888</name>
</gene>
<dbReference type="AlphaFoldDB" id="A0AAN7CY37"/>
<name>A0AAN7CY37_9PEZI</name>
<evidence type="ECO:0000313" key="2">
    <source>
        <dbReference type="EMBL" id="KAK4249267.1"/>
    </source>
</evidence>
<proteinExistence type="predicted"/>